<gene>
    <name evidence="2" type="ORF">AHMF7616_01473</name>
</gene>
<dbReference type="OrthoDB" id="9832032at2"/>
<organism evidence="2 3">
    <name type="scientific">Adhaeribacter pallidiroseus</name>
    <dbReference type="NCBI Taxonomy" id="2072847"/>
    <lineage>
        <taxon>Bacteria</taxon>
        <taxon>Pseudomonadati</taxon>
        <taxon>Bacteroidota</taxon>
        <taxon>Cytophagia</taxon>
        <taxon>Cytophagales</taxon>
        <taxon>Hymenobacteraceae</taxon>
        <taxon>Adhaeribacter</taxon>
    </lineage>
</organism>
<keyword evidence="1" id="KW-0732">Signal</keyword>
<evidence type="ECO:0000256" key="1">
    <source>
        <dbReference type="SAM" id="SignalP"/>
    </source>
</evidence>
<feature type="signal peptide" evidence="1">
    <location>
        <begin position="1"/>
        <end position="31"/>
    </location>
</feature>
<comment type="caution">
    <text evidence="2">The sequence shown here is derived from an EMBL/GenBank/DDBJ whole genome shotgun (WGS) entry which is preliminary data.</text>
</comment>
<accession>A0A369QDS9</accession>
<dbReference type="Proteomes" id="UP000253919">
    <property type="component" value="Unassembled WGS sequence"/>
</dbReference>
<dbReference type="RefSeq" id="WP_115372264.1">
    <property type="nucleotide sequence ID" value="NZ_QASA01000001.1"/>
</dbReference>
<proteinExistence type="predicted"/>
<dbReference type="AlphaFoldDB" id="A0A369QDS9"/>
<keyword evidence="3" id="KW-1185">Reference proteome</keyword>
<reference evidence="2 3" key="1">
    <citation type="submission" date="2018-04" db="EMBL/GenBank/DDBJ databases">
        <title>Adhaeribacter sp. HMF7616 genome sequencing and assembly.</title>
        <authorList>
            <person name="Kang H."/>
            <person name="Kang J."/>
            <person name="Cha I."/>
            <person name="Kim H."/>
            <person name="Joh K."/>
        </authorList>
    </citation>
    <scope>NUCLEOTIDE SEQUENCE [LARGE SCALE GENOMIC DNA]</scope>
    <source>
        <strain evidence="2 3">HMF7616</strain>
    </source>
</reference>
<dbReference type="EMBL" id="QASA01000001">
    <property type="protein sequence ID" value="RDC62874.1"/>
    <property type="molecule type" value="Genomic_DNA"/>
</dbReference>
<evidence type="ECO:0000313" key="2">
    <source>
        <dbReference type="EMBL" id="RDC62874.1"/>
    </source>
</evidence>
<sequence>MKKVCLLCKGSSRVLVALLILVVLSTVPAVAQKIKNDKIRTTYRKSPVVMLTPKYSSFSIEYDYGDMVVPVGEKPKLQGLKYQKADGDLTLKMRIKNVYSADKTLQLDDSGGKKKAYYNVTYKADYGYDLVDKATGDIIASYQREGGVFSTPSFSSQTEMDIYMKNALVSDLTKYLVEKVHSRVDYDLTPSTYEVRLVTNILDGTIPAYQEINQATTSFATAIATAEPDKEKLQQATTVWENHLKKVNWTDKKSEINKKVGIALVENLCAAYLLLEDYPKLALAAELAESKNKGILADLSNLTFEIDSNYLGPCTFTKTTIKNGKITRDYKPTFMEFAGDLVAKE</sequence>
<evidence type="ECO:0000313" key="3">
    <source>
        <dbReference type="Proteomes" id="UP000253919"/>
    </source>
</evidence>
<feature type="chain" id="PRO_5016654530" evidence="1">
    <location>
        <begin position="32"/>
        <end position="345"/>
    </location>
</feature>
<name>A0A369QDS9_9BACT</name>
<protein>
    <submittedName>
        <fullName evidence="2">Uncharacterized protein</fullName>
    </submittedName>
</protein>